<dbReference type="InterPro" id="IPR010920">
    <property type="entry name" value="LSM_dom_sf"/>
</dbReference>
<dbReference type="InterPro" id="IPR011066">
    <property type="entry name" value="MscS_channel_C_sf"/>
</dbReference>
<comment type="subcellular location">
    <subcellularLocation>
        <location evidence="1">Cell membrane</location>
        <topology evidence="1">Multi-pass membrane protein</topology>
    </subcellularLocation>
</comment>
<keyword evidence="3" id="KW-1003">Cell membrane</keyword>
<keyword evidence="12" id="KW-1185">Reference proteome</keyword>
<dbReference type="SUPFAM" id="SSF82861">
    <property type="entry name" value="Mechanosensitive channel protein MscS (YggB), transmembrane region"/>
    <property type="match status" value="1"/>
</dbReference>
<keyword evidence="5 7" id="KW-1133">Transmembrane helix</keyword>
<proteinExistence type="inferred from homology"/>
<dbReference type="Pfam" id="PF21082">
    <property type="entry name" value="MS_channel_3rd"/>
    <property type="match status" value="1"/>
</dbReference>
<dbReference type="EMBL" id="CP044205">
    <property type="protein sequence ID" value="QFY43535.1"/>
    <property type="molecule type" value="Genomic_DNA"/>
</dbReference>
<feature type="domain" description="Mechanosensitive ion channel MscS" evidence="9">
    <location>
        <begin position="412"/>
        <end position="476"/>
    </location>
</feature>
<evidence type="ECO:0000256" key="6">
    <source>
        <dbReference type="ARBA" id="ARBA00023136"/>
    </source>
</evidence>
<dbReference type="PANTHER" id="PTHR43634:SF2">
    <property type="entry name" value="LOW CONDUCTANCE MECHANOSENSITIVE CHANNEL YNAI"/>
    <property type="match status" value="1"/>
</dbReference>
<feature type="chain" id="PRO_5024874836" evidence="8">
    <location>
        <begin position="40"/>
        <end position="586"/>
    </location>
</feature>
<feature type="transmembrane region" description="Helical" evidence="7">
    <location>
        <begin position="290"/>
        <end position="311"/>
    </location>
</feature>
<dbReference type="Gene3D" id="2.30.30.60">
    <property type="match status" value="1"/>
</dbReference>
<dbReference type="Proteomes" id="UP000325755">
    <property type="component" value="Chromosome"/>
</dbReference>
<dbReference type="GO" id="GO:0008381">
    <property type="term" value="F:mechanosensitive monoatomic ion channel activity"/>
    <property type="evidence" value="ECO:0007669"/>
    <property type="project" value="UniProtKB-ARBA"/>
</dbReference>
<sequence>MSPLTMIQTGLSIFASKRRLAALLLALSVLQWAGGGANADEATPLRPIDTTSPRATLHGFVKAMSEGYANGIGVLQSYQDSPRLYFSQEELAVMRDSFNMVDDAERTLDLSELPQATVRETSRGLAIQLKEILDRMSIPPSELIPDAQTMSSAEFKRWTLPDSEIRIARVEKGPRAGEYLFSPETVRRIPEFYQKIKDMPYKPGASAGWYDFASYSPSGVALVLRRVVPTRWVLEMAEGSRPVFLDQPLWRWFGILLVLSAGLAVVSLCFRLSSRWARKKTTTAGRWAHLLQPLSLVIVMPVVTSIFAEVLRVSGVVYQIMSLSLWGLFFLALTWAVWVAGGAVAESIIAHERLRTGSIDSQLIRIALRLVTIVLAIAILVTGADRLGLPAYSVLAGLGIGGLAVALAAQETLANLLGSLIIMFEKPFVIGHWVKVNNIEGNVEDVGFRSTRIRTFYDSVVTIPSSKIVGSTVDNLGLRKFRRVKTVLNLTYDTSAEKMESFVEGVKRIIATHPETRKDKIEVVFNNFGPSSLDILVYFFLKVPDWSAELNQQQGIFIDILRLADAIGVRFAFPTQTLHIVTDETH</sequence>
<dbReference type="AlphaFoldDB" id="A0A5Q0BI31"/>
<dbReference type="Gene3D" id="1.10.287.1260">
    <property type="match status" value="1"/>
</dbReference>
<evidence type="ECO:0000313" key="12">
    <source>
        <dbReference type="Proteomes" id="UP000325755"/>
    </source>
</evidence>
<dbReference type="GO" id="GO:0005886">
    <property type="term" value="C:plasma membrane"/>
    <property type="evidence" value="ECO:0007669"/>
    <property type="project" value="UniProtKB-SubCell"/>
</dbReference>
<dbReference type="Pfam" id="PF00924">
    <property type="entry name" value="MS_channel_2nd"/>
    <property type="match status" value="1"/>
</dbReference>
<evidence type="ECO:0000259" key="9">
    <source>
        <dbReference type="Pfam" id="PF00924"/>
    </source>
</evidence>
<feature type="signal peptide" evidence="8">
    <location>
        <begin position="1"/>
        <end position="39"/>
    </location>
</feature>
<name>A0A5Q0BI31_9GAMM</name>
<accession>A0A5Q0BI31</accession>
<reference evidence="11 12" key="1">
    <citation type="submission" date="2019-09" db="EMBL/GenBank/DDBJ databases">
        <title>Ecophysiology of the spiral-shaped methanotroph Methylospira mobilis as revealed by the complete genome sequence.</title>
        <authorList>
            <person name="Oshkin I.Y."/>
            <person name="Dedysh S.N."/>
            <person name="Miroshnikov K."/>
            <person name="Danilova O.V."/>
            <person name="Hakobyan A."/>
            <person name="Liesack W."/>
        </authorList>
    </citation>
    <scope>NUCLEOTIDE SEQUENCE [LARGE SCALE GENOMIC DNA]</scope>
    <source>
        <strain evidence="11 12">Shm1</strain>
    </source>
</reference>
<feature type="transmembrane region" description="Helical" evidence="7">
    <location>
        <begin position="390"/>
        <end position="409"/>
    </location>
</feature>
<evidence type="ECO:0000256" key="3">
    <source>
        <dbReference type="ARBA" id="ARBA00022475"/>
    </source>
</evidence>
<evidence type="ECO:0000256" key="4">
    <source>
        <dbReference type="ARBA" id="ARBA00022692"/>
    </source>
</evidence>
<protein>
    <submittedName>
        <fullName evidence="11">Mechanosensitive ion channel</fullName>
    </submittedName>
</protein>
<evidence type="ECO:0000256" key="8">
    <source>
        <dbReference type="SAM" id="SignalP"/>
    </source>
</evidence>
<comment type="similarity">
    <text evidence="2">Belongs to the MscS (TC 1.A.23) family.</text>
</comment>
<dbReference type="InParanoid" id="A0A5Q0BI31"/>
<dbReference type="RefSeq" id="WP_153249519.1">
    <property type="nucleotide sequence ID" value="NZ_CP044205.1"/>
</dbReference>
<keyword evidence="6 7" id="KW-0472">Membrane</keyword>
<dbReference type="InterPro" id="IPR023408">
    <property type="entry name" value="MscS_beta-dom_sf"/>
</dbReference>
<feature type="transmembrane region" description="Helical" evidence="7">
    <location>
        <begin position="249"/>
        <end position="270"/>
    </location>
</feature>
<feature type="transmembrane region" description="Helical" evidence="7">
    <location>
        <begin position="366"/>
        <end position="384"/>
    </location>
</feature>
<dbReference type="InterPro" id="IPR011014">
    <property type="entry name" value="MscS_channel_TM-2"/>
</dbReference>
<dbReference type="InterPro" id="IPR006685">
    <property type="entry name" value="MscS_channel_2nd"/>
</dbReference>
<feature type="domain" description="Mechanosensitive ion channel MscS C-terminal" evidence="10">
    <location>
        <begin position="484"/>
        <end position="569"/>
    </location>
</feature>
<dbReference type="PANTHER" id="PTHR43634">
    <property type="entry name" value="OW CONDUCTANCE MECHANOSENSITIVE CHANNEL"/>
    <property type="match status" value="1"/>
</dbReference>
<dbReference type="Gene3D" id="3.30.70.100">
    <property type="match status" value="1"/>
</dbReference>
<evidence type="ECO:0000256" key="5">
    <source>
        <dbReference type="ARBA" id="ARBA00022989"/>
    </source>
</evidence>
<keyword evidence="8" id="KW-0732">Signal</keyword>
<dbReference type="FunCoup" id="A0A5Q0BI31">
    <property type="interactions" value="193"/>
</dbReference>
<evidence type="ECO:0000256" key="2">
    <source>
        <dbReference type="ARBA" id="ARBA00008017"/>
    </source>
</evidence>
<evidence type="ECO:0000313" key="11">
    <source>
        <dbReference type="EMBL" id="QFY43535.1"/>
    </source>
</evidence>
<dbReference type="SUPFAM" id="SSF50182">
    <property type="entry name" value="Sm-like ribonucleoproteins"/>
    <property type="match status" value="1"/>
</dbReference>
<evidence type="ECO:0000256" key="7">
    <source>
        <dbReference type="SAM" id="Phobius"/>
    </source>
</evidence>
<keyword evidence="4 7" id="KW-0812">Transmembrane</keyword>
<dbReference type="InterPro" id="IPR045042">
    <property type="entry name" value="YnaI-like"/>
</dbReference>
<dbReference type="InterPro" id="IPR049278">
    <property type="entry name" value="MS_channel_C"/>
</dbReference>
<gene>
    <name evidence="11" type="ORF">F6R98_13660</name>
</gene>
<dbReference type="KEGG" id="mmob:F6R98_13660"/>
<feature type="transmembrane region" description="Helical" evidence="7">
    <location>
        <begin position="323"/>
        <end position="345"/>
    </location>
</feature>
<dbReference type="SUPFAM" id="SSF82689">
    <property type="entry name" value="Mechanosensitive channel protein MscS (YggB), C-terminal domain"/>
    <property type="match status" value="1"/>
</dbReference>
<organism evidence="11 12">
    <name type="scientific">Candidatus Methylospira mobilis</name>
    <dbReference type="NCBI Taxonomy" id="1808979"/>
    <lineage>
        <taxon>Bacteria</taxon>
        <taxon>Pseudomonadati</taxon>
        <taxon>Pseudomonadota</taxon>
        <taxon>Gammaproteobacteria</taxon>
        <taxon>Methylococcales</taxon>
        <taxon>Methylococcaceae</taxon>
        <taxon>Candidatus Methylospira</taxon>
    </lineage>
</organism>
<evidence type="ECO:0000259" key="10">
    <source>
        <dbReference type="Pfam" id="PF21082"/>
    </source>
</evidence>
<evidence type="ECO:0000256" key="1">
    <source>
        <dbReference type="ARBA" id="ARBA00004651"/>
    </source>
</evidence>
<dbReference type="OrthoDB" id="9775207at2"/>